<dbReference type="GO" id="GO:0016020">
    <property type="term" value="C:membrane"/>
    <property type="evidence" value="ECO:0007669"/>
    <property type="project" value="InterPro"/>
</dbReference>
<dbReference type="Pfam" id="PF00717">
    <property type="entry name" value="Peptidase_S24"/>
    <property type="match status" value="1"/>
</dbReference>
<name>A0A5C6TR10_9SPHN</name>
<dbReference type="InterPro" id="IPR015927">
    <property type="entry name" value="Peptidase_S24_S26A/B/C"/>
</dbReference>
<keyword evidence="2" id="KW-0378">Hydrolase</keyword>
<dbReference type="RefSeq" id="WP_147041829.1">
    <property type="nucleotide sequence ID" value="NZ_BAABIR010000001.1"/>
</dbReference>
<dbReference type="EMBL" id="VOQQ01000001">
    <property type="protein sequence ID" value="TXC62441.1"/>
    <property type="molecule type" value="Genomic_DNA"/>
</dbReference>
<dbReference type="AlphaFoldDB" id="A0A5C6TR10"/>
<dbReference type="GO" id="GO:0004252">
    <property type="term" value="F:serine-type endopeptidase activity"/>
    <property type="evidence" value="ECO:0007669"/>
    <property type="project" value="InterPro"/>
</dbReference>
<dbReference type="GO" id="GO:0006508">
    <property type="term" value="P:proteolysis"/>
    <property type="evidence" value="ECO:0007669"/>
    <property type="project" value="UniProtKB-KW"/>
</dbReference>
<evidence type="ECO:0000256" key="5">
    <source>
        <dbReference type="ARBA" id="ARBA00023163"/>
    </source>
</evidence>
<organism evidence="7 8">
    <name type="scientific">Allosphingosinicella ginsenosidimutans</name>
    <dbReference type="NCBI Taxonomy" id="1176539"/>
    <lineage>
        <taxon>Bacteria</taxon>
        <taxon>Pseudomonadati</taxon>
        <taxon>Pseudomonadota</taxon>
        <taxon>Alphaproteobacteria</taxon>
        <taxon>Sphingomonadales</taxon>
        <taxon>Sphingomonadaceae</taxon>
        <taxon>Allosphingosinicella</taxon>
    </lineage>
</organism>
<evidence type="ECO:0000256" key="2">
    <source>
        <dbReference type="ARBA" id="ARBA00022801"/>
    </source>
</evidence>
<reference evidence="7 8" key="1">
    <citation type="journal article" date="2015" name="J. Microbiol.">
        <title>Sphingosinicella ginsenosidimutans sp. nov., with ginsenoside converting activity.</title>
        <authorList>
            <person name="Kim J.K."/>
            <person name="Kang M.S."/>
            <person name="Park S.C."/>
            <person name="Kim K.M."/>
            <person name="Choi K."/>
            <person name="Yoon M.H."/>
            <person name="Im W.T."/>
        </authorList>
    </citation>
    <scope>NUCLEOTIDE SEQUENCE [LARGE SCALE GENOMIC DNA]</scope>
    <source>
        <strain evidence="7 8">BS-11</strain>
    </source>
</reference>
<dbReference type="SUPFAM" id="SSF51306">
    <property type="entry name" value="LexA/Signal peptidase"/>
    <property type="match status" value="1"/>
</dbReference>
<comment type="caution">
    <text evidence="7">The sequence shown here is derived from an EMBL/GenBank/DDBJ whole genome shotgun (WGS) entry which is preliminary data.</text>
</comment>
<keyword evidence="8" id="KW-1185">Reference proteome</keyword>
<keyword evidence="4" id="KW-0238">DNA-binding</keyword>
<keyword evidence="3" id="KW-0805">Transcription regulation</keyword>
<evidence type="ECO:0000313" key="7">
    <source>
        <dbReference type="EMBL" id="TXC62441.1"/>
    </source>
</evidence>
<evidence type="ECO:0000259" key="6">
    <source>
        <dbReference type="Pfam" id="PF00717"/>
    </source>
</evidence>
<dbReference type="GO" id="GO:0003677">
    <property type="term" value="F:DNA binding"/>
    <property type="evidence" value="ECO:0007669"/>
    <property type="project" value="UniProtKB-KW"/>
</dbReference>
<keyword evidence="1" id="KW-0645">Protease</keyword>
<dbReference type="OrthoDB" id="528805at2"/>
<dbReference type="PROSITE" id="PS00501">
    <property type="entry name" value="SPASE_I_1"/>
    <property type="match status" value="1"/>
</dbReference>
<dbReference type="CDD" id="cd06529">
    <property type="entry name" value="S24_LexA-like"/>
    <property type="match status" value="1"/>
</dbReference>
<dbReference type="PANTHER" id="PTHR40661:SF3">
    <property type="entry name" value="FELS-1 PROPHAGE TRANSCRIPTIONAL REGULATOR"/>
    <property type="match status" value="1"/>
</dbReference>
<dbReference type="InterPro" id="IPR036286">
    <property type="entry name" value="LexA/Signal_pep-like_sf"/>
</dbReference>
<evidence type="ECO:0000256" key="1">
    <source>
        <dbReference type="ARBA" id="ARBA00022670"/>
    </source>
</evidence>
<dbReference type="Gene3D" id="2.10.109.10">
    <property type="entry name" value="Umud Fragment, subunit A"/>
    <property type="match status" value="1"/>
</dbReference>
<dbReference type="PANTHER" id="PTHR40661">
    <property type="match status" value="1"/>
</dbReference>
<evidence type="ECO:0000256" key="4">
    <source>
        <dbReference type="ARBA" id="ARBA00023125"/>
    </source>
</evidence>
<keyword evidence="5" id="KW-0804">Transcription</keyword>
<gene>
    <name evidence="7" type="ORF">FRZ32_01480</name>
</gene>
<evidence type="ECO:0000256" key="3">
    <source>
        <dbReference type="ARBA" id="ARBA00023015"/>
    </source>
</evidence>
<dbReference type="Proteomes" id="UP000321249">
    <property type="component" value="Unassembled WGS sequence"/>
</dbReference>
<accession>A0A5C6TR10</accession>
<feature type="domain" description="Peptidase S24/S26A/S26B/S26C" evidence="6">
    <location>
        <begin position="88"/>
        <end position="208"/>
    </location>
</feature>
<evidence type="ECO:0000313" key="8">
    <source>
        <dbReference type="Proteomes" id="UP000321249"/>
    </source>
</evidence>
<dbReference type="InterPro" id="IPR039418">
    <property type="entry name" value="LexA-like"/>
</dbReference>
<sequence>MTDDEARAALARLIEEKGEDYAGLSRLIGRNPAYVQQYIKRGTPRRLDERDRRLLARYFGVEEAVLGGPEGAAPGPRLVPVPRLDVGAAAGAGAFAVDERAAAHVAFDGAWLRRLALGAPDQLSIIRVAGDSMAPTLADGDDILVDRADGIERLRDGIYVLRIDDALVVKRCAVGPAAGMVSVHSDNPAYPSWGRVDPQAIDIVGRVVWKGGRVR</sequence>
<proteinExistence type="predicted"/>
<dbReference type="InterPro" id="IPR019756">
    <property type="entry name" value="Pept_S26A_signal_pept_1_Ser-AS"/>
</dbReference>
<protein>
    <submittedName>
        <fullName evidence="7">S24 family peptidase</fullName>
    </submittedName>
</protein>